<gene>
    <name evidence="2" type="ORF">C1752_00507</name>
</gene>
<dbReference type="EMBL" id="PQWO01000001">
    <property type="protein sequence ID" value="PZD75269.1"/>
    <property type="molecule type" value="Genomic_DNA"/>
</dbReference>
<evidence type="ECO:0000313" key="3">
    <source>
        <dbReference type="Proteomes" id="UP000248857"/>
    </source>
</evidence>
<proteinExistence type="predicted"/>
<dbReference type="OrthoDB" id="571432at2"/>
<sequence length="229" mass="26035">MSVAITEAITTLAEAEQRFQLTRTEDEAFFCEWSQSLPSLTEKEKTDLTAMRRRYLYQRSEGHLLEGTITLLFASPLLTIAGFYDPPFRVRAEKAVQLNLEDSEEVLQGRLDVLVLKNQLWVVILESKKTALSIWSALPQTLADLMTNPHPKLPRFGMMTNGDDSVFVKLAPSDTQRQYNFSRVFAALTSDQETYRILQILQHIARITGKAEQKQPALPDGYCPLRKGK</sequence>
<dbReference type="AlphaFoldDB" id="A0A2W1JPN7"/>
<keyword evidence="1" id="KW-1133">Transmembrane helix</keyword>
<protein>
    <submittedName>
        <fullName evidence="2">Uncharacterized protein</fullName>
    </submittedName>
</protein>
<name>A0A2W1JPN7_9CYAN</name>
<reference evidence="2 3" key="1">
    <citation type="journal article" date="2018" name="Sci. Rep.">
        <title>A novel species of the marine cyanobacterium Acaryochloris with a unique pigment content and lifestyle.</title>
        <authorList>
            <person name="Partensky F."/>
            <person name="Six C."/>
            <person name="Ratin M."/>
            <person name="Garczarek L."/>
            <person name="Vaulot D."/>
            <person name="Probert I."/>
            <person name="Calteau A."/>
            <person name="Gourvil P."/>
            <person name="Marie D."/>
            <person name="Grebert T."/>
            <person name="Bouchier C."/>
            <person name="Le Panse S."/>
            <person name="Gachenot M."/>
            <person name="Rodriguez F."/>
            <person name="Garrido J.L."/>
        </authorList>
    </citation>
    <scope>NUCLEOTIDE SEQUENCE [LARGE SCALE GENOMIC DNA]</scope>
    <source>
        <strain evidence="2 3">RCC1774</strain>
    </source>
</reference>
<feature type="transmembrane region" description="Helical" evidence="1">
    <location>
        <begin position="63"/>
        <end position="84"/>
    </location>
</feature>
<organism evidence="2 3">
    <name type="scientific">Acaryochloris thomasi RCC1774</name>
    <dbReference type="NCBI Taxonomy" id="1764569"/>
    <lineage>
        <taxon>Bacteria</taxon>
        <taxon>Bacillati</taxon>
        <taxon>Cyanobacteriota</taxon>
        <taxon>Cyanophyceae</taxon>
        <taxon>Acaryochloridales</taxon>
        <taxon>Acaryochloridaceae</taxon>
        <taxon>Acaryochloris</taxon>
        <taxon>Acaryochloris thomasi</taxon>
    </lineage>
</organism>
<keyword evidence="1" id="KW-0472">Membrane</keyword>
<keyword evidence="3" id="KW-1185">Reference proteome</keyword>
<accession>A0A2W1JPN7</accession>
<comment type="caution">
    <text evidence="2">The sequence shown here is derived from an EMBL/GenBank/DDBJ whole genome shotgun (WGS) entry which is preliminary data.</text>
</comment>
<dbReference type="Proteomes" id="UP000248857">
    <property type="component" value="Unassembled WGS sequence"/>
</dbReference>
<evidence type="ECO:0000256" key="1">
    <source>
        <dbReference type="SAM" id="Phobius"/>
    </source>
</evidence>
<keyword evidence="1" id="KW-0812">Transmembrane</keyword>
<dbReference type="RefSeq" id="WP_110984472.1">
    <property type="nucleotide sequence ID" value="NZ_CAWNWM010000001.1"/>
</dbReference>
<evidence type="ECO:0000313" key="2">
    <source>
        <dbReference type="EMBL" id="PZD75269.1"/>
    </source>
</evidence>